<dbReference type="Pfam" id="PF12036">
    <property type="entry name" value="DUF3522"/>
    <property type="match status" value="1"/>
</dbReference>
<evidence type="ECO:0000256" key="3">
    <source>
        <dbReference type="ARBA" id="ARBA00005542"/>
    </source>
</evidence>
<dbReference type="GO" id="GO:0005886">
    <property type="term" value="C:plasma membrane"/>
    <property type="evidence" value="ECO:0007669"/>
    <property type="project" value="UniProtKB-SubCell"/>
</dbReference>
<dbReference type="GO" id="GO:0042720">
    <property type="term" value="C:mitochondrial inner membrane peptidase complex"/>
    <property type="evidence" value="ECO:0007669"/>
    <property type="project" value="TreeGrafter"/>
</dbReference>
<organism evidence="16 17">
    <name type="scientific">Lagenidium giganteum</name>
    <dbReference type="NCBI Taxonomy" id="4803"/>
    <lineage>
        <taxon>Eukaryota</taxon>
        <taxon>Sar</taxon>
        <taxon>Stramenopiles</taxon>
        <taxon>Oomycota</taxon>
        <taxon>Peronosporomycetes</taxon>
        <taxon>Pythiales</taxon>
        <taxon>Pythiaceae</taxon>
    </lineage>
</organism>
<dbReference type="CDD" id="cd06530">
    <property type="entry name" value="S26_SPase_I"/>
    <property type="match status" value="2"/>
</dbReference>
<name>A0AAV2Z9Y0_9STRA</name>
<evidence type="ECO:0000256" key="12">
    <source>
        <dbReference type="PIRSR" id="PIRSR600223-1"/>
    </source>
</evidence>
<evidence type="ECO:0000256" key="7">
    <source>
        <dbReference type="ARBA" id="ARBA00022801"/>
    </source>
</evidence>
<dbReference type="EC" id="3.4.21.-" evidence="13"/>
<dbReference type="PANTHER" id="PTHR12383:SF16">
    <property type="entry name" value="MITOCHONDRIAL INNER MEMBRANE PROTEASE SUBUNIT 1"/>
    <property type="match status" value="1"/>
</dbReference>
<reference evidence="16" key="1">
    <citation type="submission" date="2022-11" db="EMBL/GenBank/DDBJ databases">
        <authorList>
            <person name="Morgan W.R."/>
            <person name="Tartar A."/>
        </authorList>
    </citation>
    <scope>NUCLEOTIDE SEQUENCE</scope>
    <source>
        <strain evidence="16">ARSEF 373</strain>
    </source>
</reference>
<protein>
    <recommendedName>
        <fullName evidence="13">Mitochondrial inner membrane protease subunit</fullName>
        <ecNumber evidence="13">3.4.21.-</ecNumber>
    </recommendedName>
</protein>
<dbReference type="AlphaFoldDB" id="A0AAV2Z9Y0"/>
<dbReference type="Pfam" id="PF15669">
    <property type="entry name" value="CCDC24"/>
    <property type="match status" value="1"/>
</dbReference>
<dbReference type="EMBL" id="DAKRPA010000037">
    <property type="protein sequence ID" value="DBA02058.1"/>
    <property type="molecule type" value="Genomic_DNA"/>
</dbReference>
<evidence type="ECO:0000256" key="10">
    <source>
        <dbReference type="ARBA" id="ARBA00023136"/>
    </source>
</evidence>
<feature type="domain" description="Peptidase S26" evidence="15">
    <location>
        <begin position="687"/>
        <end position="842"/>
    </location>
</feature>
<evidence type="ECO:0000256" key="9">
    <source>
        <dbReference type="ARBA" id="ARBA00023128"/>
    </source>
</evidence>
<dbReference type="Gene3D" id="2.10.109.10">
    <property type="entry name" value="Umud Fragment, subunit A"/>
    <property type="match status" value="2"/>
</dbReference>
<evidence type="ECO:0000256" key="13">
    <source>
        <dbReference type="RuleBase" id="RU362041"/>
    </source>
</evidence>
<dbReference type="GO" id="GO:0006627">
    <property type="term" value="P:protein processing involved in protein targeting to mitochondrion"/>
    <property type="evidence" value="ECO:0007669"/>
    <property type="project" value="TreeGrafter"/>
</dbReference>
<evidence type="ECO:0000256" key="6">
    <source>
        <dbReference type="ARBA" id="ARBA00022792"/>
    </source>
</evidence>
<dbReference type="NCBIfam" id="TIGR02227">
    <property type="entry name" value="sigpep_I_bact"/>
    <property type="match status" value="1"/>
</dbReference>
<keyword evidence="6 13" id="KW-0999">Mitochondrion inner membrane</keyword>
<dbReference type="SUPFAM" id="SSF51306">
    <property type="entry name" value="LexA/Signal peptidase"/>
    <property type="match status" value="2"/>
</dbReference>
<dbReference type="InterPro" id="IPR019758">
    <property type="entry name" value="Pept_S26A_signal_pept_1_CS"/>
</dbReference>
<reference evidence="16" key="2">
    <citation type="journal article" date="2023" name="Microbiol Resour">
        <title>Decontamination and Annotation of the Draft Genome Sequence of the Oomycete Lagenidium giganteum ARSEF 373.</title>
        <authorList>
            <person name="Morgan W.R."/>
            <person name="Tartar A."/>
        </authorList>
    </citation>
    <scope>NUCLEOTIDE SEQUENCE</scope>
    <source>
        <strain evidence="16">ARSEF 373</strain>
    </source>
</reference>
<dbReference type="InterPro" id="IPR019533">
    <property type="entry name" value="Peptidase_S26"/>
</dbReference>
<keyword evidence="10" id="KW-0472">Membrane</keyword>
<dbReference type="PRINTS" id="PR00727">
    <property type="entry name" value="LEADERPTASE"/>
</dbReference>
<keyword evidence="4" id="KW-1003">Cell membrane</keyword>
<evidence type="ECO:0000313" key="17">
    <source>
        <dbReference type="Proteomes" id="UP001146120"/>
    </source>
</evidence>
<keyword evidence="5" id="KW-0812">Transmembrane</keyword>
<feature type="domain" description="Peptidase S26" evidence="15">
    <location>
        <begin position="376"/>
        <end position="443"/>
    </location>
</feature>
<evidence type="ECO:0000256" key="4">
    <source>
        <dbReference type="ARBA" id="ARBA00022475"/>
    </source>
</evidence>
<evidence type="ECO:0000313" key="16">
    <source>
        <dbReference type="EMBL" id="DBA02058.1"/>
    </source>
</evidence>
<dbReference type="PANTHER" id="PTHR12383">
    <property type="entry name" value="PROTEASE FAMILY S26 MITOCHONDRIAL INNER MEMBRANE PROTEASE-RELATED"/>
    <property type="match status" value="1"/>
</dbReference>
<keyword evidence="13" id="KW-0645">Protease</keyword>
<comment type="similarity">
    <text evidence="11">Belongs to the peptidase S26 family. IMP1 subfamily.</text>
</comment>
<dbReference type="InterPro" id="IPR021910">
    <property type="entry name" value="NGX6/PGAP6/MYMK"/>
</dbReference>
<feature type="active site" evidence="12">
    <location>
        <position position="430"/>
    </location>
</feature>
<comment type="caution">
    <text evidence="16">The sequence shown here is derived from an EMBL/GenBank/DDBJ whole genome shotgun (WGS) entry which is preliminary data.</text>
</comment>
<keyword evidence="9 13" id="KW-0496">Mitochondrion</keyword>
<evidence type="ECO:0000256" key="11">
    <source>
        <dbReference type="ARBA" id="ARBA00038445"/>
    </source>
</evidence>
<accession>A0AAV2Z9Y0</accession>
<dbReference type="InterPro" id="IPR052064">
    <property type="entry name" value="Mito_IMP1_subunit"/>
</dbReference>
<dbReference type="PROSITE" id="PS00761">
    <property type="entry name" value="SPASE_I_3"/>
    <property type="match status" value="1"/>
</dbReference>
<dbReference type="InterPro" id="IPR031367">
    <property type="entry name" value="CCDC24"/>
</dbReference>
<dbReference type="GO" id="GO:0006465">
    <property type="term" value="P:signal peptide processing"/>
    <property type="evidence" value="ECO:0007669"/>
    <property type="project" value="InterPro"/>
</dbReference>
<feature type="region of interest" description="Disordered" evidence="14">
    <location>
        <begin position="155"/>
        <end position="196"/>
    </location>
</feature>
<feature type="compositionally biased region" description="Polar residues" evidence="14">
    <location>
        <begin position="156"/>
        <end position="170"/>
    </location>
</feature>
<evidence type="ECO:0000256" key="14">
    <source>
        <dbReference type="SAM" id="MobiDB-lite"/>
    </source>
</evidence>
<evidence type="ECO:0000259" key="15">
    <source>
        <dbReference type="Pfam" id="PF10502"/>
    </source>
</evidence>
<evidence type="ECO:0000256" key="2">
    <source>
        <dbReference type="ARBA" id="ARBA00004651"/>
    </source>
</evidence>
<dbReference type="GO" id="GO:0004252">
    <property type="term" value="F:serine-type endopeptidase activity"/>
    <property type="evidence" value="ECO:0007669"/>
    <property type="project" value="InterPro"/>
</dbReference>
<dbReference type="InterPro" id="IPR000223">
    <property type="entry name" value="Pept_S26A_signal_pept_1"/>
</dbReference>
<dbReference type="Pfam" id="PF10502">
    <property type="entry name" value="Peptidase_S26"/>
    <property type="match status" value="3"/>
</dbReference>
<evidence type="ECO:0000256" key="5">
    <source>
        <dbReference type="ARBA" id="ARBA00022692"/>
    </source>
</evidence>
<keyword evidence="7 13" id="KW-0378">Hydrolase</keyword>
<feature type="active site" evidence="12">
    <location>
        <position position="386"/>
    </location>
</feature>
<keyword evidence="17" id="KW-1185">Reference proteome</keyword>
<feature type="region of interest" description="Disordered" evidence="14">
    <location>
        <begin position="300"/>
        <end position="323"/>
    </location>
</feature>
<sequence length="872" mass="98882">MTCEFFQVRRLLWDDVTQYANSAEVHELESVIGSTLVQNNEELRQELRALVDILSEFQQQNDDIRDALIKRPRVPEPPGRSLLVEKLKLLVTESRAKNRAIEYASPKDEQLLDYVLSASASAATSHSPEMEMYRRECAPTPRMRDVMPSWHREEAASSNGILLRPGTSSGKRPATAGTPRPVSRGSTASITSAPPILESPEIRRRLNVEEIDAIRDELREALEDEQQQLLEDVEFIQSCLEMEQDLIDDDRRKAGAKAPPSLNELKELERSLEKSLKDQEEIEHVESIFRRTSVDAAFNRRGGKLTPSSTVLPPHLASPHPPPRLDSNSRLGIASSGPACTKVLKIRHVMKALSEVGVVFSCFARFAGVSYCLLQMVDTIKCVGPSMLPTLNRDGDIVLLDKITPRFSRIRKGEVVIAKSVSNPKHTVCKRVIAEEGETVCVRPRYSSSEVEFHKIPKGHVWLEGDNKYDSHDSRYYGPVPRSLIQGRVVLRLWPLNQIKWIKHEVSPHAFTENHARCVRDVDDAPGITNFCMFPAIVNLFKQDLVFEGQWHRLDNIGSIMSFICWSVYLMDFRQPQHRAYLHYAYLALVLIVQEKNPWDEFYSYAPILSSFAVLVLTFLIRGRIPAYDYSQLRRGLMLLAVAVCCFIRGLDDDNDPFRFFHGCWHGFIGAAAYFNFKLMRTFGRNALLIYCWASTTKHNVFDIIYGMGPSMEPVVPDGSIVIVDRLSHRWREYQRGDVVLFRSPTRSDGSTVCKRILAKVGMLLYVCTESIATHPCLVTFYFQEGDVVQLQPRFDESRAERVTVPKGHVWVEGDNATMSVDSRHIGAVPAALIIGRARCIVSAVYAAIHCHRSHSHIVFQAWPFPKMSTIR</sequence>
<evidence type="ECO:0000256" key="8">
    <source>
        <dbReference type="ARBA" id="ARBA00022989"/>
    </source>
</evidence>
<evidence type="ECO:0000256" key="1">
    <source>
        <dbReference type="ARBA" id="ARBA00004273"/>
    </source>
</evidence>
<gene>
    <name evidence="16" type="ORF">N0F65_000305</name>
</gene>
<comment type="subcellular location">
    <subcellularLocation>
        <location evidence="2">Cell membrane</location>
        <topology evidence="2">Multi-pass membrane protein</topology>
    </subcellularLocation>
    <subcellularLocation>
        <location evidence="1 13">Mitochondrion inner membrane</location>
    </subcellularLocation>
</comment>
<proteinExistence type="inferred from homology"/>
<feature type="domain" description="Peptidase S26" evidence="15">
    <location>
        <begin position="454"/>
        <end position="494"/>
    </location>
</feature>
<keyword evidence="8" id="KW-1133">Transmembrane helix</keyword>
<dbReference type="Proteomes" id="UP001146120">
    <property type="component" value="Unassembled WGS sequence"/>
</dbReference>
<comment type="similarity">
    <text evidence="3">Belongs to the TMEM8 family.</text>
</comment>
<dbReference type="InterPro" id="IPR036286">
    <property type="entry name" value="LexA/Signal_pep-like_sf"/>
</dbReference>